<dbReference type="Pfam" id="PF05258">
    <property type="entry name" value="DciA"/>
    <property type="match status" value="1"/>
</dbReference>
<sequence>MIICKTEVLHRSSGTRQTMRPLYKHPRKGQKAPQDPATKTAALAWLRHDGRTAGLLATAHQHMDLEQHLRAALPAALQSSCHVLRFEDGQLTIGVPAAAHSAKLRQLAPRIASSLEKRGWQVNGIAVRVQATLSRPLGGVVAPNPVGRPNQIGSPGIQAFADLQDKISDGPLAQAVARLVARRRET</sequence>
<name>A0A5C0AS60_9BURK</name>
<accession>A0A5C0AS60</accession>
<evidence type="ECO:0000313" key="1">
    <source>
        <dbReference type="EMBL" id="QEI05042.1"/>
    </source>
</evidence>
<evidence type="ECO:0000313" key="2">
    <source>
        <dbReference type="Proteomes" id="UP000325161"/>
    </source>
</evidence>
<dbReference type="EMBL" id="CP043046">
    <property type="protein sequence ID" value="QEI05042.1"/>
    <property type="molecule type" value="Genomic_DNA"/>
</dbReference>
<dbReference type="AlphaFoldDB" id="A0A5C0AS60"/>
<dbReference type="InterPro" id="IPR007922">
    <property type="entry name" value="DciA-like"/>
</dbReference>
<protein>
    <submittedName>
        <fullName evidence="1">DUF721 domain-containing protein</fullName>
    </submittedName>
</protein>
<reference evidence="1 2" key="1">
    <citation type="submission" date="2019-08" db="EMBL/GenBank/DDBJ databases">
        <title>Amphibian skin-associated Pigmentiphaga: genome sequence and occurrence across geography and hosts.</title>
        <authorList>
            <person name="Bletz M.C."/>
            <person name="Bunk B."/>
            <person name="Sproeer C."/>
            <person name="Biwer P."/>
            <person name="Reiter S."/>
            <person name="Rabemananjara F.C.E."/>
            <person name="Schulz S."/>
            <person name="Overmann J."/>
            <person name="Vences M."/>
        </authorList>
    </citation>
    <scope>NUCLEOTIDE SEQUENCE [LARGE SCALE GENOMIC DNA]</scope>
    <source>
        <strain evidence="1 2">Mada1488</strain>
    </source>
</reference>
<gene>
    <name evidence="1" type="ORF">FXN63_03705</name>
</gene>
<dbReference type="OrthoDB" id="8521216at2"/>
<dbReference type="Proteomes" id="UP000325161">
    <property type="component" value="Chromosome"/>
</dbReference>
<dbReference type="RefSeq" id="WP_148812959.1">
    <property type="nucleotide sequence ID" value="NZ_CP043046.1"/>
</dbReference>
<organism evidence="1 2">
    <name type="scientific">Pigmentiphaga aceris</name>
    <dbReference type="NCBI Taxonomy" id="1940612"/>
    <lineage>
        <taxon>Bacteria</taxon>
        <taxon>Pseudomonadati</taxon>
        <taxon>Pseudomonadota</taxon>
        <taxon>Betaproteobacteria</taxon>
        <taxon>Burkholderiales</taxon>
        <taxon>Alcaligenaceae</taxon>
        <taxon>Pigmentiphaga</taxon>
    </lineage>
</organism>
<dbReference type="KEGG" id="pacr:FXN63_03705"/>
<keyword evidence="2" id="KW-1185">Reference proteome</keyword>
<proteinExistence type="predicted"/>